<evidence type="ECO:0000313" key="11">
    <source>
        <dbReference type="EMBL" id="KAG2179352.1"/>
    </source>
</evidence>
<evidence type="ECO:0000259" key="10">
    <source>
        <dbReference type="PROSITE" id="PS50142"/>
    </source>
</evidence>
<dbReference type="CDD" id="cd00593">
    <property type="entry name" value="RIBOc"/>
    <property type="match status" value="1"/>
</dbReference>
<reference evidence="11" key="1">
    <citation type="submission" date="2020-12" db="EMBL/GenBank/DDBJ databases">
        <title>Metabolic potential, ecology and presence of endohyphal bacteria is reflected in genomic diversity of Mucoromycotina.</title>
        <authorList>
            <person name="Muszewska A."/>
            <person name="Okrasinska A."/>
            <person name="Steczkiewicz K."/>
            <person name="Drgas O."/>
            <person name="Orlowska M."/>
            <person name="Perlinska-Lenart U."/>
            <person name="Aleksandrzak-Piekarczyk T."/>
            <person name="Szatraj K."/>
            <person name="Zielenkiewicz U."/>
            <person name="Pilsyk S."/>
            <person name="Malc E."/>
            <person name="Mieczkowski P."/>
            <person name="Kruszewska J.S."/>
            <person name="Biernat P."/>
            <person name="Pawlowska J."/>
        </authorList>
    </citation>
    <scope>NUCLEOTIDE SEQUENCE</scope>
    <source>
        <strain evidence="11">WA0000051536</strain>
    </source>
</reference>
<keyword evidence="12" id="KW-1185">Reference proteome</keyword>
<dbReference type="GO" id="GO:0003735">
    <property type="term" value="F:structural constituent of ribosome"/>
    <property type="evidence" value="ECO:0007669"/>
    <property type="project" value="TreeGrafter"/>
</dbReference>
<dbReference type="SMART" id="SM00535">
    <property type="entry name" value="RIBOc"/>
    <property type="match status" value="1"/>
</dbReference>
<dbReference type="PROSITE" id="PS50142">
    <property type="entry name" value="RNASE_3_2"/>
    <property type="match status" value="1"/>
</dbReference>
<dbReference type="Gene3D" id="1.10.1520.10">
    <property type="entry name" value="Ribonuclease III domain"/>
    <property type="match status" value="1"/>
</dbReference>
<dbReference type="GO" id="GO:0006396">
    <property type="term" value="P:RNA processing"/>
    <property type="evidence" value="ECO:0007669"/>
    <property type="project" value="InterPro"/>
</dbReference>
<dbReference type="SMART" id="SM00358">
    <property type="entry name" value="DSRM"/>
    <property type="match status" value="1"/>
</dbReference>
<evidence type="ECO:0000256" key="2">
    <source>
        <dbReference type="ARBA" id="ARBA00022884"/>
    </source>
</evidence>
<comment type="similarity">
    <text evidence="6">Belongs to the ribonuclease III family. Mitochondrion-specific ribosomal protein mL44 subfamily.</text>
</comment>
<dbReference type="GO" id="GO:0005739">
    <property type="term" value="C:mitochondrion"/>
    <property type="evidence" value="ECO:0007669"/>
    <property type="project" value="TreeGrafter"/>
</dbReference>
<dbReference type="SUPFAM" id="SSF69065">
    <property type="entry name" value="RNase III domain-like"/>
    <property type="match status" value="1"/>
</dbReference>
<sequence length="288" mass="31544">FCKYSSIRSSMITSFNQSSQFLLPAAYGVRNIQTASAASPALSAFGARVGLEVSQPALERAVTHKSFGAVNNAQLEILGKRVAGLFCTEYLRSRYPRLPPAAFDKVLTAYIGNNSLAKYGREIGLQHVLRWDAAESEGAFHSETMSSALNAIIGLVHQEKGAEAAKKFVHAHILARDVNVSDVVKIENPKAHLSRLTTRYGKEKPLSRLLKETGRATNSAVFIVGVFSGEEKLGEGYGNSMKMAEYRACMDAINKHYLFENKDFMLPSDTLSEAEYKPVAFGDTQVIV</sequence>
<evidence type="ECO:0000256" key="8">
    <source>
        <dbReference type="PROSITE-ProRule" id="PRU00266"/>
    </source>
</evidence>
<dbReference type="PROSITE" id="PS50137">
    <property type="entry name" value="DS_RBD"/>
    <property type="match status" value="1"/>
</dbReference>
<organism evidence="11 12">
    <name type="scientific">Umbelopsis vinacea</name>
    <dbReference type="NCBI Taxonomy" id="44442"/>
    <lineage>
        <taxon>Eukaryota</taxon>
        <taxon>Fungi</taxon>
        <taxon>Fungi incertae sedis</taxon>
        <taxon>Mucoromycota</taxon>
        <taxon>Mucoromycotina</taxon>
        <taxon>Umbelopsidomycetes</taxon>
        <taxon>Umbelopsidales</taxon>
        <taxon>Umbelopsidaceae</taxon>
        <taxon>Umbelopsis</taxon>
    </lineage>
</organism>
<dbReference type="SUPFAM" id="SSF54768">
    <property type="entry name" value="dsRNA-binding domain-like"/>
    <property type="match status" value="1"/>
</dbReference>
<dbReference type="Pfam" id="PF22892">
    <property type="entry name" value="DSRM_MRPL44"/>
    <property type="match status" value="1"/>
</dbReference>
<dbReference type="EMBL" id="JAEPRA010000010">
    <property type="protein sequence ID" value="KAG2179352.1"/>
    <property type="molecule type" value="Genomic_DNA"/>
</dbReference>
<evidence type="ECO:0000256" key="1">
    <source>
        <dbReference type="ARBA" id="ARBA00004173"/>
    </source>
</evidence>
<dbReference type="GO" id="GO:0004525">
    <property type="term" value="F:ribonuclease III activity"/>
    <property type="evidence" value="ECO:0007669"/>
    <property type="project" value="InterPro"/>
</dbReference>
<comment type="caution">
    <text evidence="11">The sequence shown here is derived from an EMBL/GenBank/DDBJ whole genome shotgun (WGS) entry which is preliminary data.</text>
</comment>
<keyword evidence="4" id="KW-0496">Mitochondrion</keyword>
<evidence type="ECO:0000256" key="4">
    <source>
        <dbReference type="ARBA" id="ARBA00023128"/>
    </source>
</evidence>
<evidence type="ECO:0000256" key="6">
    <source>
        <dbReference type="ARBA" id="ARBA00024034"/>
    </source>
</evidence>
<dbReference type="OrthoDB" id="67027at2759"/>
<evidence type="ECO:0000256" key="3">
    <source>
        <dbReference type="ARBA" id="ARBA00022980"/>
    </source>
</evidence>
<dbReference type="PANTHER" id="PTHR11207:SF32">
    <property type="entry name" value="LARGE RIBOSOMAL SUBUNIT PROTEIN ML44"/>
    <property type="match status" value="1"/>
</dbReference>
<name>A0A8H7PS97_9FUNG</name>
<dbReference type="Proteomes" id="UP000612746">
    <property type="component" value="Unassembled WGS sequence"/>
</dbReference>
<feature type="domain" description="RNase III" evidence="10">
    <location>
        <begin position="38"/>
        <end position="161"/>
    </location>
</feature>
<proteinExistence type="inferred from homology"/>
<dbReference type="GO" id="GO:0003725">
    <property type="term" value="F:double-stranded RNA binding"/>
    <property type="evidence" value="ECO:0007669"/>
    <property type="project" value="InterPro"/>
</dbReference>
<dbReference type="InterPro" id="IPR044443">
    <property type="entry name" value="Ribosomal_mL44_DSRM_fung"/>
</dbReference>
<evidence type="ECO:0000256" key="5">
    <source>
        <dbReference type="ARBA" id="ARBA00023274"/>
    </source>
</evidence>
<evidence type="ECO:0000256" key="7">
    <source>
        <dbReference type="ARBA" id="ARBA00035187"/>
    </source>
</evidence>
<dbReference type="InterPro" id="IPR014720">
    <property type="entry name" value="dsRBD_dom"/>
</dbReference>
<keyword evidence="5" id="KW-0687">Ribonucleoprotein</keyword>
<dbReference type="InterPro" id="IPR044444">
    <property type="entry name" value="Ribosomal_mL44_DSRM_metazoa"/>
</dbReference>
<dbReference type="InterPro" id="IPR036389">
    <property type="entry name" value="RNase_III_sf"/>
</dbReference>
<dbReference type="InterPro" id="IPR000999">
    <property type="entry name" value="RNase_III_dom"/>
</dbReference>
<dbReference type="PANTHER" id="PTHR11207">
    <property type="entry name" value="RIBONUCLEASE III"/>
    <property type="match status" value="1"/>
</dbReference>
<keyword evidence="2 8" id="KW-0694">RNA-binding</keyword>
<dbReference type="CDD" id="cd19873">
    <property type="entry name" value="DSRM_MRPL3_like"/>
    <property type="match status" value="1"/>
</dbReference>
<feature type="non-terminal residue" evidence="11">
    <location>
        <position position="1"/>
    </location>
</feature>
<dbReference type="Gene3D" id="3.30.160.20">
    <property type="match status" value="1"/>
</dbReference>
<keyword evidence="3" id="KW-0689">Ribosomal protein</keyword>
<evidence type="ECO:0000259" key="9">
    <source>
        <dbReference type="PROSITE" id="PS50137"/>
    </source>
</evidence>
<feature type="domain" description="DRBM" evidence="9">
    <location>
        <begin position="188"/>
        <end position="258"/>
    </location>
</feature>
<dbReference type="Pfam" id="PF14622">
    <property type="entry name" value="Ribonucleas_3_3"/>
    <property type="match status" value="1"/>
</dbReference>
<evidence type="ECO:0000313" key="12">
    <source>
        <dbReference type="Proteomes" id="UP000612746"/>
    </source>
</evidence>
<dbReference type="AlphaFoldDB" id="A0A8H7PS97"/>
<comment type="subcellular location">
    <subcellularLocation>
        <location evidence="1">Mitochondrion</location>
    </subcellularLocation>
</comment>
<accession>A0A8H7PS97</accession>
<gene>
    <name evidence="11" type="ORF">INT44_006198</name>
</gene>
<protein>
    <recommendedName>
        <fullName evidence="7">Large ribosomal subunit protein mL44</fullName>
    </recommendedName>
</protein>